<proteinExistence type="predicted"/>
<dbReference type="OrthoDB" id="2382881at2759"/>
<sequence>MTADFPCMQFPDWWDIHTQKGNHLTKLPNTRVAFGNGRAMVADWGRVGSCQIALADSSVSVHAEISCDLVGSLHFSGCPKPVLPINYHLSEGTEYTPFTHFTECLSRKLGITQLLNDPVFGRQACAAFACTKIMMFLKRNFPNSTSADKGSNHKRVSSNRTLNFLKFLDEFTSKALSANCRPEILRLALEKMTNFTDYERDNGRTRADKSCISLHSSSNKRKEKSPLTQVLASIFRIPFSEDEAKLVTTHLGLGDTINFNHQPDPTKLSELSCAVDPFLIILSARRVNPDFLGHGCLRIVGVESPKMFWAPPIPRSATSPSIPCIYAAPLSVDTSFPLSQNSFCAIQLPTEFVESSVCEIDAVQLDESSFYVIARSTSGQVFTGRTKYTLSKSDNLEVISSEAFPFESPTGYRPISMAISPWRSRSAKPSAKSLSWALAGRRYDPVAFPGSHLAVVEVYDARRNQRSWCGQIPLNSDGECISHVLSNSVAASSVEYVEGRCAEFEATKPSYANSFLHNSLLNYSEQVRRKRTSSSFLSPEQILRQGELDFQISHASTWVRVGYGDAPGLLSLTTPKRFLLIDTRISGACAAQELLNISKTVVGLDKGRLFNPSECIFHSQPTWYGDVYATLATDYNGLVVDKRMPGHPVLHWSHCLRGPLTYSEFCDFGVQPNDFPAQVALLTASQLPGEVSVTGINFHVGTQVAPNLVGPCLSGGVLTDIVDCPLNSLPNGVLDPHFCNDRLSSGIIGATASMLQDKKSGDPIGIRGLMLTSQGDIFCSDWFFSHQAAMESHKSNATNIRLWCLSSDNSNQPKVSSLGVSETSGILFGGESESDTKPIGIDEDYAFEDIFESGRDYHESTYSSLLQADLCQILNGEPVSTSLSSKRNKEEETYQEFLDEIIESAKRKRSDHTK</sequence>
<dbReference type="STRING" id="53468.A0A0R3U3C3"/>
<evidence type="ECO:0000313" key="2">
    <source>
        <dbReference type="Proteomes" id="UP000267029"/>
    </source>
</evidence>
<evidence type="ECO:0000313" key="1">
    <source>
        <dbReference type="EMBL" id="VDD75055.1"/>
    </source>
</evidence>
<protein>
    <submittedName>
        <fullName evidence="1">Uncharacterized protein</fullName>
    </submittedName>
</protein>
<reference evidence="1 2" key="1">
    <citation type="submission" date="2018-10" db="EMBL/GenBank/DDBJ databases">
        <authorList>
            <consortium name="Pathogen Informatics"/>
        </authorList>
    </citation>
    <scope>NUCLEOTIDE SEQUENCE [LARGE SCALE GENOMIC DNA]</scope>
</reference>
<keyword evidence="2" id="KW-1185">Reference proteome</keyword>
<dbReference type="EMBL" id="UXSR01000115">
    <property type="protein sequence ID" value="VDD75055.1"/>
    <property type="molecule type" value="Genomic_DNA"/>
</dbReference>
<accession>A0A0R3U3C3</accession>
<gene>
    <name evidence="1" type="ORF">MCOS_LOCUS1058</name>
</gene>
<organism evidence="1 2">
    <name type="scientific">Mesocestoides corti</name>
    <name type="common">Flatworm</name>
    <dbReference type="NCBI Taxonomy" id="53468"/>
    <lineage>
        <taxon>Eukaryota</taxon>
        <taxon>Metazoa</taxon>
        <taxon>Spiralia</taxon>
        <taxon>Lophotrochozoa</taxon>
        <taxon>Platyhelminthes</taxon>
        <taxon>Cestoda</taxon>
        <taxon>Eucestoda</taxon>
        <taxon>Cyclophyllidea</taxon>
        <taxon>Mesocestoididae</taxon>
        <taxon>Mesocestoides</taxon>
    </lineage>
</organism>
<dbReference type="Proteomes" id="UP000267029">
    <property type="component" value="Unassembled WGS sequence"/>
</dbReference>
<name>A0A0R3U3C3_MESCO</name>
<dbReference type="AlphaFoldDB" id="A0A0R3U3C3"/>